<evidence type="ECO:0000313" key="3">
    <source>
        <dbReference type="Proteomes" id="UP000011682"/>
    </source>
</evidence>
<feature type="compositionally biased region" description="Pro residues" evidence="1">
    <location>
        <begin position="36"/>
        <end position="45"/>
    </location>
</feature>
<sequence>MRRHAQCYLTAHGGPSFPSRGGGGHPSSLGSRADPRPSPPSPAPHEIPFISLFPGTRRFASEQIRAVFPWDFNF</sequence>
<gene>
    <name evidence="2" type="ORF">D187_002222</name>
</gene>
<keyword evidence="3" id="KW-1185">Reference proteome</keyword>
<accession>S9PAM9</accession>
<dbReference type="Proteomes" id="UP000011682">
    <property type="component" value="Unassembled WGS sequence"/>
</dbReference>
<evidence type="ECO:0000256" key="1">
    <source>
        <dbReference type="SAM" id="MobiDB-lite"/>
    </source>
</evidence>
<organism evidence="2 3">
    <name type="scientific">Cystobacter fuscus (strain ATCC 25194 / DSM 2262 / NBRC 100088 / M29)</name>
    <dbReference type="NCBI Taxonomy" id="1242864"/>
    <lineage>
        <taxon>Bacteria</taxon>
        <taxon>Pseudomonadati</taxon>
        <taxon>Myxococcota</taxon>
        <taxon>Myxococcia</taxon>
        <taxon>Myxococcales</taxon>
        <taxon>Cystobacterineae</taxon>
        <taxon>Archangiaceae</taxon>
        <taxon>Cystobacter</taxon>
    </lineage>
</organism>
<dbReference type="EMBL" id="ANAH02000014">
    <property type="protein sequence ID" value="EPX60136.1"/>
    <property type="molecule type" value="Genomic_DNA"/>
</dbReference>
<comment type="caution">
    <text evidence="2">The sequence shown here is derived from an EMBL/GenBank/DDBJ whole genome shotgun (WGS) entry which is preliminary data.</text>
</comment>
<name>S9PAM9_CYSF2</name>
<dbReference type="AlphaFoldDB" id="S9PAM9"/>
<protein>
    <submittedName>
        <fullName evidence="2">Uncharacterized protein</fullName>
    </submittedName>
</protein>
<evidence type="ECO:0000313" key="2">
    <source>
        <dbReference type="EMBL" id="EPX60136.1"/>
    </source>
</evidence>
<reference evidence="2" key="1">
    <citation type="submission" date="2013-05" db="EMBL/GenBank/DDBJ databases">
        <title>Genome assembly of Cystobacter fuscus DSM 2262.</title>
        <authorList>
            <person name="Sharma G."/>
            <person name="Khatri I."/>
            <person name="Kaur C."/>
            <person name="Mayilraj S."/>
            <person name="Subramanian S."/>
        </authorList>
    </citation>
    <scope>NUCLEOTIDE SEQUENCE [LARGE SCALE GENOMIC DNA]</scope>
    <source>
        <strain evidence="2">DSM 2262</strain>
    </source>
</reference>
<proteinExistence type="predicted"/>
<feature type="region of interest" description="Disordered" evidence="1">
    <location>
        <begin position="1"/>
        <end position="47"/>
    </location>
</feature>